<dbReference type="FunFam" id="1.10.287.950:FF:000001">
    <property type="entry name" value="Methyl-accepting chemotaxis sensory transducer"/>
    <property type="match status" value="1"/>
</dbReference>
<evidence type="ECO:0000313" key="8">
    <source>
        <dbReference type="Proteomes" id="UP000298438"/>
    </source>
</evidence>
<evidence type="ECO:0000256" key="4">
    <source>
        <dbReference type="PROSITE-ProRule" id="PRU00284"/>
    </source>
</evidence>
<dbReference type="PROSITE" id="PS50111">
    <property type="entry name" value="CHEMOTAXIS_TRANSDUC_2"/>
    <property type="match status" value="1"/>
</dbReference>
<dbReference type="GO" id="GO:0004888">
    <property type="term" value="F:transmembrane signaling receptor activity"/>
    <property type="evidence" value="ECO:0007669"/>
    <property type="project" value="InterPro"/>
</dbReference>
<dbReference type="Pfam" id="PF12729">
    <property type="entry name" value="4HB_MCP_1"/>
    <property type="match status" value="1"/>
</dbReference>
<dbReference type="SMART" id="SM00304">
    <property type="entry name" value="HAMP"/>
    <property type="match status" value="1"/>
</dbReference>
<dbReference type="InterPro" id="IPR004090">
    <property type="entry name" value="Chemotax_Me-accpt_rcpt"/>
</dbReference>
<dbReference type="PANTHER" id="PTHR43531">
    <property type="entry name" value="PROTEIN ICFG"/>
    <property type="match status" value="1"/>
</dbReference>
<comment type="subcellular location">
    <subcellularLocation>
        <location evidence="1">Membrane</location>
    </subcellularLocation>
</comment>
<dbReference type="PANTHER" id="PTHR43531:SF14">
    <property type="entry name" value="METHYL-ACCEPTING CHEMOTAXIS PROTEIN I-RELATED"/>
    <property type="match status" value="1"/>
</dbReference>
<evidence type="ECO:0000259" key="6">
    <source>
        <dbReference type="PROSITE" id="PS50885"/>
    </source>
</evidence>
<dbReference type="RefSeq" id="WP_135207490.1">
    <property type="nucleotide sequence ID" value="NZ_SPVF01000151.1"/>
</dbReference>
<dbReference type="CDD" id="cd11386">
    <property type="entry name" value="MCP_signal"/>
    <property type="match status" value="1"/>
</dbReference>
<comment type="similarity">
    <text evidence="3">Belongs to the methyl-accepting chemotaxis (MCP) protein family.</text>
</comment>
<keyword evidence="8" id="KW-1185">Reference proteome</keyword>
<reference evidence="7 8" key="1">
    <citation type="submission" date="2019-03" db="EMBL/GenBank/DDBJ databases">
        <title>Draft Genome Sequence of Massilia arenosa sp. nov., a Novel Massilia Species Isolated from a Sandy-loam Maize Soil.</title>
        <authorList>
            <person name="Raths R."/>
            <person name="Peta V."/>
            <person name="Bucking H."/>
        </authorList>
    </citation>
    <scope>NUCLEOTIDE SEQUENCE [LARGE SCALE GENOMIC DNA]</scope>
    <source>
        <strain evidence="7 8">MC02</strain>
    </source>
</reference>
<evidence type="ECO:0000256" key="3">
    <source>
        <dbReference type="ARBA" id="ARBA00029447"/>
    </source>
</evidence>
<dbReference type="InterPro" id="IPR003660">
    <property type="entry name" value="HAMP_dom"/>
</dbReference>
<accession>A0A4Y9SE44</accession>
<dbReference type="InterPro" id="IPR051310">
    <property type="entry name" value="MCP_chemotaxis"/>
</dbReference>
<feature type="domain" description="Methyl-accepting transducer" evidence="5">
    <location>
        <begin position="265"/>
        <end position="494"/>
    </location>
</feature>
<comment type="caution">
    <text evidence="7">The sequence shown here is derived from an EMBL/GenBank/DDBJ whole genome shotgun (WGS) entry which is preliminary data.</text>
</comment>
<dbReference type="CDD" id="cd06225">
    <property type="entry name" value="HAMP"/>
    <property type="match status" value="1"/>
</dbReference>
<dbReference type="InterPro" id="IPR024478">
    <property type="entry name" value="HlyB_4HB_MCP"/>
</dbReference>
<dbReference type="EMBL" id="SPVF01000151">
    <property type="protein sequence ID" value="TFW19193.1"/>
    <property type="molecule type" value="Genomic_DNA"/>
</dbReference>
<protein>
    <submittedName>
        <fullName evidence="7">HAMP domain-containing protein</fullName>
    </submittedName>
</protein>
<dbReference type="GO" id="GO:0007165">
    <property type="term" value="P:signal transduction"/>
    <property type="evidence" value="ECO:0007669"/>
    <property type="project" value="UniProtKB-KW"/>
</dbReference>
<name>A0A4Y9SE44_9BURK</name>
<dbReference type="Proteomes" id="UP000298438">
    <property type="component" value="Unassembled WGS sequence"/>
</dbReference>
<organism evidence="7 8">
    <name type="scientific">Zemynaea arenosa</name>
    <dbReference type="NCBI Taxonomy" id="2561931"/>
    <lineage>
        <taxon>Bacteria</taxon>
        <taxon>Pseudomonadati</taxon>
        <taxon>Pseudomonadota</taxon>
        <taxon>Betaproteobacteria</taxon>
        <taxon>Burkholderiales</taxon>
        <taxon>Oxalobacteraceae</taxon>
        <taxon>Telluria group</taxon>
        <taxon>Zemynaea</taxon>
    </lineage>
</organism>
<dbReference type="Pfam" id="PF00672">
    <property type="entry name" value="HAMP"/>
    <property type="match status" value="1"/>
</dbReference>
<sequence>MNLRNLKIAHKLSLAFGLVVLLFLLLAGIVHQQLGKVLFSNTDRYPKIVMINTIKSELGEIARYQRDLLLLSSATEQTELLAKIDRSARVVADTTAQLDPLIQLAEGRTLLRAFLDTRNKAIASRTAFLEQVRSQKTEEARQTLTGPVRLAMEAQLGAADALLDFQSKLMNESAAEAARGITAAQTSMAVLCGVAVVISAGLAFLLTRLIAVPLRKAVEVARTVAAGDLTSVIVAEGQDETGQLMAALDSMNAALIAIVADVRQSADAVTTASGEIAQGNLDLSSRTEQQASALEETASSMEELTSTVKQNADNARQANQMAASAAQVAQQGGATVGEVVRTMDAISAASRRIVDIIAVIDGIAFQTNILALNAAVEAARAGEQGRGFAVVASEVRNLAQRSAAAAKEIKGLIDDSVAQVDSGVQQVGRAGDTMGQIVSGIERVADIMNEISAASREQESGIGEINAAVSAMDSVTQQNAALVEEAAAAAQSLREQATALSERVSVFKLSGETTRTVLAMPVRPALRAPGAAPAPLRSRPALRAVNGEWDEF</sequence>
<dbReference type="CDD" id="cd19411">
    <property type="entry name" value="MCP2201-like_sensor"/>
    <property type="match status" value="1"/>
</dbReference>
<dbReference type="OrthoDB" id="9763018at2"/>
<dbReference type="InterPro" id="IPR047347">
    <property type="entry name" value="YvaQ-like_sensor"/>
</dbReference>
<dbReference type="Pfam" id="PF00015">
    <property type="entry name" value="MCPsignal"/>
    <property type="match status" value="1"/>
</dbReference>
<gene>
    <name evidence="7" type="ORF">E4L96_12150</name>
</gene>
<dbReference type="SUPFAM" id="SSF58104">
    <property type="entry name" value="Methyl-accepting chemotaxis protein (MCP) signaling domain"/>
    <property type="match status" value="1"/>
</dbReference>
<dbReference type="InterPro" id="IPR004089">
    <property type="entry name" value="MCPsignal_dom"/>
</dbReference>
<dbReference type="GO" id="GO:0005886">
    <property type="term" value="C:plasma membrane"/>
    <property type="evidence" value="ECO:0007669"/>
    <property type="project" value="TreeGrafter"/>
</dbReference>
<evidence type="ECO:0000256" key="1">
    <source>
        <dbReference type="ARBA" id="ARBA00004370"/>
    </source>
</evidence>
<dbReference type="PROSITE" id="PS50885">
    <property type="entry name" value="HAMP"/>
    <property type="match status" value="1"/>
</dbReference>
<dbReference type="AlphaFoldDB" id="A0A4Y9SE44"/>
<evidence type="ECO:0000313" key="7">
    <source>
        <dbReference type="EMBL" id="TFW19193.1"/>
    </source>
</evidence>
<dbReference type="PRINTS" id="PR00260">
    <property type="entry name" value="CHEMTRNSDUCR"/>
</dbReference>
<keyword evidence="4" id="KW-0807">Transducer</keyword>
<dbReference type="SMART" id="SM00283">
    <property type="entry name" value="MA"/>
    <property type="match status" value="1"/>
</dbReference>
<evidence type="ECO:0000259" key="5">
    <source>
        <dbReference type="PROSITE" id="PS50111"/>
    </source>
</evidence>
<keyword evidence="2" id="KW-0488">Methylation</keyword>
<feature type="domain" description="HAMP" evidence="6">
    <location>
        <begin position="208"/>
        <end position="260"/>
    </location>
</feature>
<dbReference type="GO" id="GO:0006935">
    <property type="term" value="P:chemotaxis"/>
    <property type="evidence" value="ECO:0007669"/>
    <property type="project" value="InterPro"/>
</dbReference>
<evidence type="ECO:0000256" key="2">
    <source>
        <dbReference type="ARBA" id="ARBA00022481"/>
    </source>
</evidence>
<proteinExistence type="inferred from homology"/>
<dbReference type="Gene3D" id="1.10.287.950">
    <property type="entry name" value="Methyl-accepting chemotaxis protein"/>
    <property type="match status" value="1"/>
</dbReference>